<dbReference type="OrthoDB" id="4953at2759"/>
<dbReference type="AlphaFoldDB" id="A0A6S7IDW9"/>
<evidence type="ECO:0000256" key="1">
    <source>
        <dbReference type="SAM" id="MobiDB-lite"/>
    </source>
</evidence>
<dbReference type="Gene3D" id="3.30.830.10">
    <property type="entry name" value="Metalloenzyme, LuxS/M16 peptidase-like"/>
    <property type="match status" value="4"/>
</dbReference>
<feature type="domain" description="Peptidase M16 C-terminal" evidence="3">
    <location>
        <begin position="195"/>
        <end position="363"/>
    </location>
</feature>
<reference evidence="4" key="1">
    <citation type="submission" date="2020-04" db="EMBL/GenBank/DDBJ databases">
        <authorList>
            <person name="Alioto T."/>
            <person name="Alioto T."/>
            <person name="Gomez Garrido J."/>
        </authorList>
    </citation>
    <scope>NUCLEOTIDE SEQUENCE</scope>
    <source>
        <strain evidence="4">A484AB</strain>
    </source>
</reference>
<feature type="domain" description="Peptidase M16 N-terminal" evidence="2">
    <location>
        <begin position="50"/>
        <end position="142"/>
    </location>
</feature>
<feature type="compositionally biased region" description="Basic and acidic residues" evidence="1">
    <location>
        <begin position="483"/>
        <end position="495"/>
    </location>
</feature>
<feature type="region of interest" description="Disordered" evidence="1">
    <location>
        <begin position="460"/>
        <end position="505"/>
    </location>
</feature>
<keyword evidence="5" id="KW-1185">Reference proteome</keyword>
<protein>
    <submittedName>
        <fullName evidence="4">Uncharacterized protein C05D11.1-like</fullName>
    </submittedName>
</protein>
<dbReference type="Proteomes" id="UP001152795">
    <property type="component" value="Unassembled WGS sequence"/>
</dbReference>
<evidence type="ECO:0000313" key="5">
    <source>
        <dbReference type="Proteomes" id="UP001152795"/>
    </source>
</evidence>
<organism evidence="4 5">
    <name type="scientific">Paramuricea clavata</name>
    <name type="common">Red gorgonian</name>
    <name type="synonym">Violescent sea-whip</name>
    <dbReference type="NCBI Taxonomy" id="317549"/>
    <lineage>
        <taxon>Eukaryota</taxon>
        <taxon>Metazoa</taxon>
        <taxon>Cnidaria</taxon>
        <taxon>Anthozoa</taxon>
        <taxon>Octocorallia</taxon>
        <taxon>Malacalcyonacea</taxon>
        <taxon>Plexauridae</taxon>
        <taxon>Paramuricea</taxon>
    </lineage>
</organism>
<dbReference type="FunFam" id="3.30.830.10:FF:000031">
    <property type="entry name" value="Putative zinc metalloprotease"/>
    <property type="match status" value="1"/>
</dbReference>
<dbReference type="PANTHER" id="PTHR43016:SF16">
    <property type="entry name" value="METALLOPROTEASE, PUTATIVE (AFU_ORTHOLOGUE AFUA_4G07610)-RELATED"/>
    <property type="match status" value="1"/>
</dbReference>
<gene>
    <name evidence="4" type="ORF">PACLA_8A064496</name>
</gene>
<dbReference type="Pfam" id="PF05193">
    <property type="entry name" value="Peptidase_M16_C"/>
    <property type="match status" value="1"/>
</dbReference>
<dbReference type="SUPFAM" id="SSF63411">
    <property type="entry name" value="LuxS/MPP-like metallohydrolase"/>
    <property type="match status" value="4"/>
</dbReference>
<dbReference type="EMBL" id="CACRXK020004902">
    <property type="protein sequence ID" value="CAB4004421.1"/>
    <property type="molecule type" value="Genomic_DNA"/>
</dbReference>
<dbReference type="InterPro" id="IPR011765">
    <property type="entry name" value="Pept_M16_N"/>
</dbReference>
<feature type="compositionally biased region" description="Basic and acidic residues" evidence="1">
    <location>
        <begin position="465"/>
        <end position="475"/>
    </location>
</feature>
<name>A0A6S7IDW9_PARCT</name>
<sequence>MADHFEKLCSFRFLESLKVEKYKSKRTGITLCFVEVPGPLVNGYFTLATEAHDDDGLPHTLEHLVFMGSEKYPYKGLLDLFANRCLAQGTNAWTDTDHTCYTMTTAGSEGFLNLLPIYLDHILYPTITESAYLTEVHHINAEGENAGVVYCEMQARENSGESRTHLTLLRNIYSGHCGYKSETGGIMENLRTSCSHKKVCDYHHEFYRPENLCLLITGQVKPEDVFERIKSFEEKILSKIERPPHVRPWQSAVPDLEESVTTKIQFPSDDEETGLALIGYRGPKATDDFSIQAMKVIMTYLTDSPVATLQQILVECPDPYCSDVGFDFIENSEGCLYITAENVPTEKLDEVVPRITKAIQDVVGRKVELDMKRMAAVIHREILDAMDKIEDKPHYTFAGFCIGDFLYSTQPDQLLDKVDTIRHLKKLTEQTEDFWIEFLDKYFVKATSVTVIGEPSQKLMTEMSETEKDRVKQQQERLGPNGLKERGERLKKANEENGVEPPSEVVSSLPIPSIASINFHEVKTASNLGKLSDDVITSKVPVTNIPYSFQLDHISSLFIELTVLLDTSVLPEHLKDYLSLYIAVILESPVLRNGVLVSHEEIVAQLTQDTLDHDTSLGLNGRRFRPGKFPQLAVLKFKIEMEKYTVAIELLRDLLYNTQFTVERINVVAKKMIKEVTQMKRAGRNVVTALIKDNTFSSQSPYRFCNFIHQQQFLNKILKEAKSNPDKVISDLSQLREKLTNHNNVRVHVTTNVKNLPEKANEIWESGFVPGIPAAPAQHLLDLQNVSACLREGDVKSKIVGVGSVESSFLVQCCRGIDSFTHPDFAPILVFMEYMIALEGPMWRTIRGLGLSYHYSMFCDPEQGLIYFVLFKASHLVKAYEKAQEIMNDYLSGNVPYDAVQLESAISSVIFEIIGQEESVGDAAFENLLSQLRNVGKDHNKRLLEKISKVSLEDLRKVGEKYFTRLFSVEQSNCAICCHPSKVDEIQTSFQNFGRQLSVVSSLDEEMK</sequence>
<dbReference type="FunFam" id="3.30.830.10:FF:000036">
    <property type="entry name" value="Putative zinc metalloprotease"/>
    <property type="match status" value="1"/>
</dbReference>
<dbReference type="InterPro" id="IPR011249">
    <property type="entry name" value="Metalloenz_LuxS/M16"/>
</dbReference>
<dbReference type="Pfam" id="PF00675">
    <property type="entry name" value="Peptidase_M16"/>
    <property type="match status" value="1"/>
</dbReference>
<dbReference type="InterPro" id="IPR007863">
    <property type="entry name" value="Peptidase_M16_C"/>
</dbReference>
<accession>A0A6S7IDW9</accession>
<dbReference type="PANTHER" id="PTHR43016">
    <property type="entry name" value="PRESEQUENCE PROTEASE"/>
    <property type="match status" value="1"/>
</dbReference>
<evidence type="ECO:0000259" key="2">
    <source>
        <dbReference type="Pfam" id="PF00675"/>
    </source>
</evidence>
<dbReference type="GO" id="GO:0046872">
    <property type="term" value="F:metal ion binding"/>
    <property type="evidence" value="ECO:0007669"/>
    <property type="project" value="InterPro"/>
</dbReference>
<evidence type="ECO:0000259" key="3">
    <source>
        <dbReference type="Pfam" id="PF05193"/>
    </source>
</evidence>
<evidence type="ECO:0000313" key="4">
    <source>
        <dbReference type="EMBL" id="CAB4004421.1"/>
    </source>
</evidence>
<proteinExistence type="predicted"/>
<dbReference type="FunFam" id="3.30.830.10:FF:000015">
    <property type="entry name" value="Putative zinc metalloprotease"/>
    <property type="match status" value="1"/>
</dbReference>
<comment type="caution">
    <text evidence="4">The sequence shown here is derived from an EMBL/GenBank/DDBJ whole genome shotgun (WGS) entry which is preliminary data.</text>
</comment>